<proteinExistence type="predicted"/>
<dbReference type="GO" id="GO:0005960">
    <property type="term" value="C:glycine cleavage complex"/>
    <property type="evidence" value="ECO:0007669"/>
    <property type="project" value="InterPro"/>
</dbReference>
<dbReference type="Proteomes" id="UP000094056">
    <property type="component" value="Unassembled WGS sequence"/>
</dbReference>
<dbReference type="InterPro" id="IPR011053">
    <property type="entry name" value="Single_hybrid_motif"/>
</dbReference>
<dbReference type="PANTHER" id="PTHR11715">
    <property type="entry name" value="GLYCINE CLEAVAGE SYSTEM H PROTEIN"/>
    <property type="match status" value="1"/>
</dbReference>
<name>A0A1E3XBZ8_9BACT</name>
<feature type="compositionally biased region" description="Basic residues" evidence="2">
    <location>
        <begin position="136"/>
        <end position="165"/>
    </location>
</feature>
<dbReference type="SUPFAM" id="SSF51230">
    <property type="entry name" value="Single hybrid motif"/>
    <property type="match status" value="1"/>
</dbReference>
<dbReference type="NCBIfam" id="NF002270">
    <property type="entry name" value="PRK01202.1"/>
    <property type="match status" value="1"/>
</dbReference>
<dbReference type="CDD" id="cd06848">
    <property type="entry name" value="GCS_H"/>
    <property type="match status" value="1"/>
</dbReference>
<evidence type="ECO:0000313" key="3">
    <source>
        <dbReference type="EMBL" id="ODS32484.1"/>
    </source>
</evidence>
<accession>A0A1E3XBZ8</accession>
<organism evidence="3 4">
    <name type="scientific">Candidatus Scalindua rubra</name>
    <dbReference type="NCBI Taxonomy" id="1872076"/>
    <lineage>
        <taxon>Bacteria</taxon>
        <taxon>Pseudomonadati</taxon>
        <taxon>Planctomycetota</taxon>
        <taxon>Candidatus Brocadiia</taxon>
        <taxon>Candidatus Brocadiales</taxon>
        <taxon>Candidatus Scalinduaceae</taxon>
        <taxon>Candidatus Scalindua</taxon>
    </lineage>
</organism>
<feature type="region of interest" description="Disordered" evidence="2">
    <location>
        <begin position="126"/>
        <end position="165"/>
    </location>
</feature>
<dbReference type="InterPro" id="IPR002930">
    <property type="entry name" value="GCV_H"/>
</dbReference>
<protein>
    <submittedName>
        <fullName evidence="3">Glycine cleavage complex protein H</fullName>
    </submittedName>
</protein>
<dbReference type="GO" id="GO:0019464">
    <property type="term" value="P:glycine decarboxylation via glycine cleavage system"/>
    <property type="evidence" value="ECO:0007669"/>
    <property type="project" value="InterPro"/>
</dbReference>
<evidence type="ECO:0000313" key="4">
    <source>
        <dbReference type="Proteomes" id="UP000094056"/>
    </source>
</evidence>
<gene>
    <name evidence="3" type="primary">gcvH_3</name>
    <name evidence="3" type="ORF">SCARUB_02385</name>
</gene>
<dbReference type="AlphaFoldDB" id="A0A1E3XBZ8"/>
<feature type="compositionally biased region" description="Basic and acidic residues" evidence="2">
    <location>
        <begin position="126"/>
        <end position="135"/>
    </location>
</feature>
<dbReference type="GO" id="GO:0005737">
    <property type="term" value="C:cytoplasm"/>
    <property type="evidence" value="ECO:0007669"/>
    <property type="project" value="TreeGrafter"/>
</dbReference>
<dbReference type="PANTHER" id="PTHR11715:SF3">
    <property type="entry name" value="GLYCINE CLEAVAGE SYSTEM H PROTEIN-RELATED"/>
    <property type="match status" value="1"/>
</dbReference>
<dbReference type="GO" id="GO:0009249">
    <property type="term" value="P:protein lipoylation"/>
    <property type="evidence" value="ECO:0007669"/>
    <property type="project" value="TreeGrafter"/>
</dbReference>
<dbReference type="Pfam" id="PF01597">
    <property type="entry name" value="GCV_H"/>
    <property type="match status" value="1"/>
</dbReference>
<sequence length="165" mass="18977">MKSVKLKYSLEHSWIELKRKVVTIGITDYLLSELGDLIDLSLPKVGEEMLTGISYGEIESISVLHDLIAPIDGEIVKVNSDLVNSLGILQKDPFGNGWFMKVRIAQPEQLDNLMDEEEYDEYKRSIKREEKEDGKRKIKVGRKRIIKSKSRSKTKSKGRSKKKRK</sequence>
<evidence type="ECO:0000256" key="1">
    <source>
        <dbReference type="ARBA" id="ARBA00022823"/>
    </source>
</evidence>
<dbReference type="Gene3D" id="2.40.50.100">
    <property type="match status" value="1"/>
</dbReference>
<dbReference type="InterPro" id="IPR033753">
    <property type="entry name" value="GCV_H/Fam206"/>
</dbReference>
<comment type="caution">
    <text evidence="3">The sequence shown here is derived from an EMBL/GenBank/DDBJ whole genome shotgun (WGS) entry which is preliminary data.</text>
</comment>
<evidence type="ECO:0000256" key="2">
    <source>
        <dbReference type="SAM" id="MobiDB-lite"/>
    </source>
</evidence>
<reference evidence="3 4" key="1">
    <citation type="submission" date="2016-07" db="EMBL/GenBank/DDBJ databases">
        <title>Draft genome of Scalindua rubra, obtained from a brine-seawater interface in the Red Sea, sheds light on salt adaptation in anammox bacteria.</title>
        <authorList>
            <person name="Speth D.R."/>
            <person name="Lagkouvardos I."/>
            <person name="Wang Y."/>
            <person name="Qian P.-Y."/>
            <person name="Dutilh B.E."/>
            <person name="Jetten M.S."/>
        </authorList>
    </citation>
    <scope>NUCLEOTIDE SEQUENCE [LARGE SCALE GENOMIC DNA]</scope>
    <source>
        <strain evidence="3">BSI-1</strain>
    </source>
</reference>
<dbReference type="EMBL" id="MAYW01000060">
    <property type="protein sequence ID" value="ODS32484.1"/>
    <property type="molecule type" value="Genomic_DNA"/>
</dbReference>
<keyword evidence="1" id="KW-0450">Lipoyl</keyword>